<gene>
    <name evidence="2" type="ORF">KSX_74370</name>
</gene>
<dbReference type="InterPro" id="IPR032710">
    <property type="entry name" value="NTF2-like_dom_sf"/>
</dbReference>
<accession>A0A8J3I4G3</accession>
<dbReference type="EMBL" id="BNJF01000005">
    <property type="protein sequence ID" value="GHO49274.1"/>
    <property type="molecule type" value="Genomic_DNA"/>
</dbReference>
<dbReference type="AlphaFoldDB" id="A0A8J3I4G3"/>
<dbReference type="Gene3D" id="3.10.450.50">
    <property type="match status" value="1"/>
</dbReference>
<dbReference type="Proteomes" id="UP000612362">
    <property type="component" value="Unassembled WGS sequence"/>
</dbReference>
<sequence length="86" mass="9659">MVGYLPDRVYYKLAYRFHQTGGNAEEQSDSQSKVEGTHVLDSRKEEGQLKQGIGHGTSVFQKLSGDWKVTHEHLSFSSSLKMLSCP</sequence>
<reference evidence="2" key="1">
    <citation type="submission" date="2020-10" db="EMBL/GenBank/DDBJ databases">
        <title>Taxonomic study of unclassified bacteria belonging to the class Ktedonobacteria.</title>
        <authorList>
            <person name="Yabe S."/>
            <person name="Wang C.M."/>
            <person name="Zheng Y."/>
            <person name="Sakai Y."/>
            <person name="Cavaletti L."/>
            <person name="Monciardini P."/>
            <person name="Donadio S."/>
        </authorList>
    </citation>
    <scope>NUCLEOTIDE SEQUENCE</scope>
    <source>
        <strain evidence="2">SOSP1-1</strain>
    </source>
</reference>
<name>A0A8J3I4G3_9CHLR</name>
<keyword evidence="3" id="KW-1185">Reference proteome</keyword>
<dbReference type="Pfam" id="PF13474">
    <property type="entry name" value="SnoaL_3"/>
    <property type="match status" value="1"/>
</dbReference>
<feature type="domain" description="SnoaL-like" evidence="1">
    <location>
        <begin position="45"/>
        <end position="76"/>
    </location>
</feature>
<protein>
    <recommendedName>
        <fullName evidence="1">SnoaL-like domain-containing protein</fullName>
    </recommendedName>
</protein>
<dbReference type="InterPro" id="IPR037401">
    <property type="entry name" value="SnoaL-like"/>
</dbReference>
<organism evidence="2 3">
    <name type="scientific">Ktedonospora formicarum</name>
    <dbReference type="NCBI Taxonomy" id="2778364"/>
    <lineage>
        <taxon>Bacteria</taxon>
        <taxon>Bacillati</taxon>
        <taxon>Chloroflexota</taxon>
        <taxon>Ktedonobacteria</taxon>
        <taxon>Ktedonobacterales</taxon>
        <taxon>Ktedonobacteraceae</taxon>
        <taxon>Ktedonospora</taxon>
    </lineage>
</organism>
<evidence type="ECO:0000259" key="1">
    <source>
        <dbReference type="Pfam" id="PF13474"/>
    </source>
</evidence>
<evidence type="ECO:0000313" key="3">
    <source>
        <dbReference type="Proteomes" id="UP000612362"/>
    </source>
</evidence>
<evidence type="ECO:0000313" key="2">
    <source>
        <dbReference type="EMBL" id="GHO49274.1"/>
    </source>
</evidence>
<dbReference type="SUPFAM" id="SSF54427">
    <property type="entry name" value="NTF2-like"/>
    <property type="match status" value="1"/>
</dbReference>
<proteinExistence type="predicted"/>
<comment type="caution">
    <text evidence="2">The sequence shown here is derived from an EMBL/GenBank/DDBJ whole genome shotgun (WGS) entry which is preliminary data.</text>
</comment>